<evidence type="ECO:0000256" key="5">
    <source>
        <dbReference type="SAM" id="SignalP"/>
    </source>
</evidence>
<feature type="chain" id="PRO_5042536202" evidence="5">
    <location>
        <begin position="27"/>
        <end position="519"/>
    </location>
</feature>
<dbReference type="InterPro" id="IPR030678">
    <property type="entry name" value="Peptide/Ni-bd"/>
</dbReference>
<reference evidence="7" key="1">
    <citation type="submission" date="2020-02" db="EMBL/GenBank/DDBJ databases">
        <title>Unexpected conservation and global transmission of agrobacterial virulence plasmids.</title>
        <authorList>
            <person name="Weisberg A.J."/>
            <person name="Davis E.W. II"/>
            <person name="Tabima J.R."/>
            <person name="Belcher M.S."/>
            <person name="Miller M."/>
            <person name="Kuo C.-H."/>
            <person name="Loper J.E."/>
            <person name="Grunwald N.J."/>
            <person name="Putnam M.L."/>
            <person name="Chang J.H."/>
        </authorList>
    </citation>
    <scope>NUCLEOTIDE SEQUENCE</scope>
    <source>
        <strain evidence="7">Q15/94</strain>
        <plasmid evidence="7">pTiQ15_94</plasmid>
    </source>
</reference>
<dbReference type="InterPro" id="IPR039424">
    <property type="entry name" value="SBP_5"/>
</dbReference>
<dbReference type="PIRSF" id="PIRSF002741">
    <property type="entry name" value="MppA"/>
    <property type="match status" value="1"/>
</dbReference>
<feature type="signal peptide" evidence="5">
    <location>
        <begin position="1"/>
        <end position="26"/>
    </location>
</feature>
<dbReference type="GO" id="GO:0043190">
    <property type="term" value="C:ATP-binding cassette (ABC) transporter complex"/>
    <property type="evidence" value="ECO:0007669"/>
    <property type="project" value="InterPro"/>
</dbReference>
<dbReference type="GO" id="GO:0030288">
    <property type="term" value="C:outer membrane-bounded periplasmic space"/>
    <property type="evidence" value="ECO:0007669"/>
    <property type="project" value="UniProtKB-ARBA"/>
</dbReference>
<protein>
    <submittedName>
        <fullName evidence="7">Polyamine ABC transporter substrate-binding protein</fullName>
    </submittedName>
</protein>
<sequence length="519" mass="56259">MMNRLGALALASVLAVGVLAPLPALAAKTTLTLGAAAADVGNLDPHFATSTSDRTLVALIFGALVRFAPGSTDPTTIEPDLAESWQVSDNRLVWTFKLRADVQWQAGYGVVTADDVVFSLDKARDPKRSAFSADFAAIEKVEPVDPLTVRITLSRRVPNLLGLVTNYAGGFIVPKKAYEERKDGFGRAPVGFGPFQIQSVVAGQAATLVANEKYFRGAPKISKINYRFMSNNAARDLAFAAGELDASAGLANKAWLTRTESLPGAVVDVFYPAELTLLHINITKPPFDDIRIRQALAYSISAPKMAEFRGERFTRAPTSVIPSNNLGYTADAGVFPYDPAKAKALLAEADYAKGLTFTMLSSQLPEYETTAQLLQGQLEESGINVQLQPVEHTSWHQMIRKDLSPAVIYGAARFPIADIFLTQFYNSSSIVGQPGAVTNFSHCNVADKQIDEARTEADPAKQIALWQEAQRLIIKNVCAIPLTETSQVWVRNEKLKWGFVLKGSMSLGPLVTESTSFSD</sequence>
<evidence type="ECO:0000313" key="7">
    <source>
        <dbReference type="EMBL" id="QTG17280.1"/>
    </source>
</evidence>
<comment type="subcellular location">
    <subcellularLocation>
        <location evidence="1">Periplasm</location>
    </subcellularLocation>
</comment>
<keyword evidence="4 5" id="KW-0732">Signal</keyword>
<dbReference type="Gene3D" id="3.40.190.10">
    <property type="entry name" value="Periplasmic binding protein-like II"/>
    <property type="match status" value="1"/>
</dbReference>
<dbReference type="AlphaFoldDB" id="A0AAJ4TDN2"/>
<evidence type="ECO:0000313" key="8">
    <source>
        <dbReference type="Proteomes" id="UP000663946"/>
    </source>
</evidence>
<geneLocation type="plasmid" evidence="7 8">
    <name>pTiQ15_94</name>
</geneLocation>
<dbReference type="Proteomes" id="UP000663946">
    <property type="component" value="Plasmid pTiQ15_94"/>
</dbReference>
<dbReference type="Gene3D" id="3.10.105.10">
    <property type="entry name" value="Dipeptide-binding Protein, Domain 3"/>
    <property type="match status" value="1"/>
</dbReference>
<comment type="similarity">
    <text evidence="2">Belongs to the bacterial solute-binding protein 5 family.</text>
</comment>
<accession>A0AAJ4TDN2</accession>
<dbReference type="CDD" id="cd08508">
    <property type="entry name" value="PBP2_NikA_DppA_OppA_like_1"/>
    <property type="match status" value="1"/>
</dbReference>
<evidence type="ECO:0000256" key="2">
    <source>
        <dbReference type="ARBA" id="ARBA00005695"/>
    </source>
</evidence>
<name>A0AAJ4TDN2_AGRTU</name>
<feature type="domain" description="Solute-binding protein family 5" evidence="6">
    <location>
        <begin position="76"/>
        <end position="428"/>
    </location>
</feature>
<evidence type="ECO:0000256" key="1">
    <source>
        <dbReference type="ARBA" id="ARBA00004418"/>
    </source>
</evidence>
<keyword evidence="3" id="KW-0813">Transport</keyword>
<dbReference type="EMBL" id="CP049220">
    <property type="protein sequence ID" value="QTG17280.1"/>
    <property type="molecule type" value="Genomic_DNA"/>
</dbReference>
<evidence type="ECO:0000259" key="6">
    <source>
        <dbReference type="Pfam" id="PF00496"/>
    </source>
</evidence>
<gene>
    <name evidence="7" type="ORF">G6M86_28680</name>
</gene>
<dbReference type="PANTHER" id="PTHR30290:SF10">
    <property type="entry name" value="PERIPLASMIC OLIGOPEPTIDE-BINDING PROTEIN-RELATED"/>
    <property type="match status" value="1"/>
</dbReference>
<dbReference type="InterPro" id="IPR000914">
    <property type="entry name" value="SBP_5_dom"/>
</dbReference>
<keyword evidence="7" id="KW-0614">Plasmid</keyword>
<evidence type="ECO:0000256" key="3">
    <source>
        <dbReference type="ARBA" id="ARBA00022448"/>
    </source>
</evidence>
<proteinExistence type="inferred from homology"/>
<dbReference type="GO" id="GO:0015833">
    <property type="term" value="P:peptide transport"/>
    <property type="evidence" value="ECO:0007669"/>
    <property type="project" value="TreeGrafter"/>
</dbReference>
<organism evidence="7 8">
    <name type="scientific">Agrobacterium tumefaciens</name>
    <dbReference type="NCBI Taxonomy" id="358"/>
    <lineage>
        <taxon>Bacteria</taxon>
        <taxon>Pseudomonadati</taxon>
        <taxon>Pseudomonadota</taxon>
        <taxon>Alphaproteobacteria</taxon>
        <taxon>Hyphomicrobiales</taxon>
        <taxon>Rhizobiaceae</taxon>
        <taxon>Rhizobium/Agrobacterium group</taxon>
        <taxon>Agrobacterium</taxon>
        <taxon>Agrobacterium tumefaciens complex</taxon>
    </lineage>
</organism>
<dbReference type="SUPFAM" id="SSF53850">
    <property type="entry name" value="Periplasmic binding protein-like II"/>
    <property type="match status" value="1"/>
</dbReference>
<evidence type="ECO:0000256" key="4">
    <source>
        <dbReference type="ARBA" id="ARBA00022729"/>
    </source>
</evidence>
<dbReference type="Pfam" id="PF00496">
    <property type="entry name" value="SBP_bac_5"/>
    <property type="match status" value="1"/>
</dbReference>
<dbReference type="GO" id="GO:1904680">
    <property type="term" value="F:peptide transmembrane transporter activity"/>
    <property type="evidence" value="ECO:0007669"/>
    <property type="project" value="TreeGrafter"/>
</dbReference>
<dbReference type="PANTHER" id="PTHR30290">
    <property type="entry name" value="PERIPLASMIC BINDING COMPONENT OF ABC TRANSPORTER"/>
    <property type="match status" value="1"/>
</dbReference>